<evidence type="ECO:0000313" key="3">
    <source>
        <dbReference type="Proteomes" id="UP000077271"/>
    </source>
</evidence>
<organism evidence="2 3">
    <name type="scientific">Domibacillus aminovorans</name>
    <dbReference type="NCBI Taxonomy" id="29332"/>
    <lineage>
        <taxon>Bacteria</taxon>
        <taxon>Bacillati</taxon>
        <taxon>Bacillota</taxon>
        <taxon>Bacilli</taxon>
        <taxon>Bacillales</taxon>
        <taxon>Bacillaceae</taxon>
        <taxon>Domibacillus</taxon>
    </lineage>
</organism>
<dbReference type="Proteomes" id="UP000077271">
    <property type="component" value="Unassembled WGS sequence"/>
</dbReference>
<dbReference type="InterPro" id="IPR002560">
    <property type="entry name" value="Transposase_DDE"/>
</dbReference>
<dbReference type="AlphaFoldDB" id="A0A177KMC7"/>
<keyword evidence="2" id="KW-0378">Hydrolase</keyword>
<evidence type="ECO:0000313" key="2">
    <source>
        <dbReference type="EMBL" id="OAH54294.1"/>
    </source>
</evidence>
<evidence type="ECO:0000259" key="1">
    <source>
        <dbReference type="Pfam" id="PF01610"/>
    </source>
</evidence>
<protein>
    <submittedName>
        <fullName evidence="2">ATP-dependent protease</fullName>
    </submittedName>
</protein>
<dbReference type="Pfam" id="PF01610">
    <property type="entry name" value="DDE_Tnp_ISL3"/>
    <property type="match status" value="1"/>
</dbReference>
<keyword evidence="2" id="KW-0645">Protease</keyword>
<feature type="domain" description="Transposase IS204/IS1001/IS1096/IS1165 DDE" evidence="1">
    <location>
        <begin position="7"/>
        <end position="40"/>
    </location>
</feature>
<dbReference type="GO" id="GO:0008233">
    <property type="term" value="F:peptidase activity"/>
    <property type="evidence" value="ECO:0007669"/>
    <property type="project" value="UniProtKB-KW"/>
</dbReference>
<comment type="caution">
    <text evidence="2">The sequence shown here is derived from an EMBL/GenBank/DDBJ whole genome shotgun (WGS) entry which is preliminary data.</text>
</comment>
<sequence>MAAAVYPESNGKAEGTNNKIKLIKRRAYGYRNMERFKLRIRLETGCLI</sequence>
<gene>
    <name evidence="2" type="ORF">AWH48_06725</name>
</gene>
<dbReference type="GO" id="GO:0006508">
    <property type="term" value="P:proteolysis"/>
    <property type="evidence" value="ECO:0007669"/>
    <property type="project" value="UniProtKB-KW"/>
</dbReference>
<name>A0A177KMC7_9BACI</name>
<dbReference type="EMBL" id="LQWZ01000033">
    <property type="protein sequence ID" value="OAH54294.1"/>
    <property type="molecule type" value="Genomic_DNA"/>
</dbReference>
<accession>A0A177KMC7</accession>
<reference evidence="2 3" key="1">
    <citation type="submission" date="2016-01" db="EMBL/GenBank/DDBJ databases">
        <title>Investigation of taxonomic status of Bacillus aminovorans.</title>
        <authorList>
            <person name="Verma A."/>
            <person name="Pal Y."/>
            <person name="Krishnamurthi S."/>
        </authorList>
    </citation>
    <scope>NUCLEOTIDE SEQUENCE [LARGE SCALE GENOMIC DNA]</scope>
    <source>
        <strain evidence="2 3">DSM 4337</strain>
    </source>
</reference>
<proteinExistence type="predicted"/>